<evidence type="ECO:0000256" key="2">
    <source>
        <dbReference type="ARBA" id="ARBA00012759"/>
    </source>
</evidence>
<evidence type="ECO:0000313" key="6">
    <source>
        <dbReference type="EMBL" id="MED6281814.1"/>
    </source>
</evidence>
<dbReference type="InterPro" id="IPR028889">
    <property type="entry name" value="USP"/>
</dbReference>
<dbReference type="InterPro" id="IPR038765">
    <property type="entry name" value="Papain-like_cys_pep_sf"/>
</dbReference>
<dbReference type="SUPFAM" id="SSF54001">
    <property type="entry name" value="Cysteine proteinases"/>
    <property type="match status" value="1"/>
</dbReference>
<organism evidence="6 7">
    <name type="scientific">Characodon lateralis</name>
    <dbReference type="NCBI Taxonomy" id="208331"/>
    <lineage>
        <taxon>Eukaryota</taxon>
        <taxon>Metazoa</taxon>
        <taxon>Chordata</taxon>
        <taxon>Craniata</taxon>
        <taxon>Vertebrata</taxon>
        <taxon>Euteleostomi</taxon>
        <taxon>Actinopterygii</taxon>
        <taxon>Neopterygii</taxon>
        <taxon>Teleostei</taxon>
        <taxon>Neoteleostei</taxon>
        <taxon>Acanthomorphata</taxon>
        <taxon>Ovalentaria</taxon>
        <taxon>Atherinomorphae</taxon>
        <taxon>Cyprinodontiformes</taxon>
        <taxon>Goodeidae</taxon>
        <taxon>Characodon</taxon>
    </lineage>
</organism>
<evidence type="ECO:0000259" key="5">
    <source>
        <dbReference type="PROSITE" id="PS50235"/>
    </source>
</evidence>
<keyword evidence="7" id="KW-1185">Reference proteome</keyword>
<dbReference type="InterPro" id="IPR001394">
    <property type="entry name" value="Peptidase_C19_UCH"/>
</dbReference>
<feature type="region of interest" description="Disordered" evidence="4">
    <location>
        <begin position="1"/>
        <end position="27"/>
    </location>
</feature>
<feature type="non-terminal residue" evidence="6">
    <location>
        <position position="1"/>
    </location>
</feature>
<dbReference type="PROSITE" id="PS50235">
    <property type="entry name" value="USP_3"/>
    <property type="match status" value="1"/>
</dbReference>
<evidence type="ECO:0000256" key="3">
    <source>
        <dbReference type="ARBA" id="ARBA00022801"/>
    </source>
</evidence>
<protein>
    <recommendedName>
        <fullName evidence="2">ubiquitinyl hydrolase 1</fullName>
        <ecNumber evidence="2">3.4.19.12</ecNumber>
    </recommendedName>
</protein>
<dbReference type="Proteomes" id="UP001352852">
    <property type="component" value="Unassembled WGS sequence"/>
</dbReference>
<gene>
    <name evidence="6" type="ORF">CHARACLAT_025824</name>
</gene>
<comment type="caution">
    <text evidence="6">The sequence shown here is derived from an EMBL/GenBank/DDBJ whole genome shotgun (WGS) entry which is preliminary data.</text>
</comment>
<dbReference type="EMBL" id="JAHUTJ010044021">
    <property type="protein sequence ID" value="MED6281814.1"/>
    <property type="molecule type" value="Genomic_DNA"/>
</dbReference>
<comment type="catalytic activity">
    <reaction evidence="1">
        <text>Thiol-dependent hydrolysis of ester, thioester, amide, peptide and isopeptide bonds formed by the C-terminal Gly of ubiquitin (a 76-residue protein attached to proteins as an intracellular targeting signal).</text>
        <dbReference type="EC" id="3.4.19.12"/>
    </reaction>
</comment>
<reference evidence="6 7" key="1">
    <citation type="submission" date="2021-06" db="EMBL/GenBank/DDBJ databases">
        <authorList>
            <person name="Palmer J.M."/>
        </authorList>
    </citation>
    <scope>NUCLEOTIDE SEQUENCE [LARGE SCALE GENOMIC DNA]</scope>
    <source>
        <strain evidence="6 7">CL_MEX2019</strain>
        <tissue evidence="6">Muscle</tissue>
    </source>
</reference>
<dbReference type="PANTHER" id="PTHR21646">
    <property type="entry name" value="UBIQUITIN CARBOXYL-TERMINAL HYDROLASE"/>
    <property type="match status" value="1"/>
</dbReference>
<dbReference type="PROSITE" id="PS00973">
    <property type="entry name" value="USP_2"/>
    <property type="match status" value="1"/>
</dbReference>
<feature type="compositionally biased region" description="Polar residues" evidence="4">
    <location>
        <begin position="1"/>
        <end position="25"/>
    </location>
</feature>
<dbReference type="Pfam" id="PF00443">
    <property type="entry name" value="UCH"/>
    <property type="match status" value="1"/>
</dbReference>
<dbReference type="PANTHER" id="PTHR21646:SF20">
    <property type="entry name" value="UBIQUITIN CARBOXYL-TERMINAL HYDROLASE 43"/>
    <property type="match status" value="1"/>
</dbReference>
<dbReference type="Gene3D" id="3.90.70.10">
    <property type="entry name" value="Cysteine proteinases"/>
    <property type="match status" value="1"/>
</dbReference>
<evidence type="ECO:0000256" key="1">
    <source>
        <dbReference type="ARBA" id="ARBA00000707"/>
    </source>
</evidence>
<keyword evidence="3" id="KW-0378">Hydrolase</keyword>
<feature type="domain" description="USP" evidence="5">
    <location>
        <begin position="1"/>
        <end position="97"/>
    </location>
</feature>
<evidence type="ECO:0000256" key="4">
    <source>
        <dbReference type="SAM" id="MobiDB-lite"/>
    </source>
</evidence>
<name>A0ABU7E7L7_9TELE</name>
<evidence type="ECO:0000313" key="7">
    <source>
        <dbReference type="Proteomes" id="UP001352852"/>
    </source>
</evidence>
<proteinExistence type="predicted"/>
<dbReference type="InterPro" id="IPR050185">
    <property type="entry name" value="Ub_carboxyl-term_hydrolase"/>
</dbReference>
<dbReference type="EC" id="3.4.19.12" evidence="2"/>
<accession>A0ABU7E7L7</accession>
<dbReference type="InterPro" id="IPR018200">
    <property type="entry name" value="USP_CS"/>
</dbReference>
<sequence>KRSQSMKNLHDGSSSSTRKQPSGRNHQPADLLLPQDYFYDLYAVCNHHGGMHGGHYTAYCRNSVDGQWYSYDDSSVDMVPEDEVCTKGAYILFYQRRNIIPPWSASSSVRDYTTVFGLIQDSDESAYRQGVDQLVHCCGQNHLELHPLQTPHTLHTNCLGFYLQVALQSAVC</sequence>